<feature type="compositionally biased region" description="Low complexity" evidence="1">
    <location>
        <begin position="386"/>
        <end position="399"/>
    </location>
</feature>
<sequence>MDRVIDIALRVLRHPKSSAALTEMGMELVKIWTHKRFPIAHQGRTLEDMNTALRRFLDRLANDQFYPIRLLDTNRGRKGANGISYAQFVQETWVDPGKAKYDKNGFSKELEKAVVRWDPRKAGYIKVLLIGIETTAQAKWDYEYAHVDRALFEESYLGHLGLWALIMAHELVHAWLSFLAGDGALLTPIEFTPPGHVNSLRGESGRTWEIRALGGMVRATVSTEHRFALRDPCPIRAASLWVEFTKHGEQRRAEVSPEALMDLGRGKVDLPLKMIGHDRSIAAANAQEGDLVGSKEWEWRKDDLKSGRAEYYLPPGATAPRPAAPEPAPHSPLGSLPPLAARPSYPTAASLSSLGSLPPLGSLPYPTAAPLSSLSSLPPLTSHLYPTTGTLSSSGLLGRRPMDPYRGRGRRRPLLSDYGDDLLYDDDSLGRWTREDGVTGQESTHKGGGAAAAAADAKQPQLKVAITNPPPGSTVGPSTLASGSKAAASVRHAPPPTPAGAVRSTPPST</sequence>
<accession>A0AAN6MBW0</accession>
<dbReference type="AlphaFoldDB" id="A0AAN6MBW0"/>
<protein>
    <submittedName>
        <fullName evidence="2">Uncharacterized protein</fullName>
    </submittedName>
</protein>
<evidence type="ECO:0000256" key="1">
    <source>
        <dbReference type="SAM" id="MobiDB-lite"/>
    </source>
</evidence>
<keyword evidence="3" id="KW-1185">Reference proteome</keyword>
<dbReference type="Proteomes" id="UP001303889">
    <property type="component" value="Unassembled WGS sequence"/>
</dbReference>
<evidence type="ECO:0000313" key="3">
    <source>
        <dbReference type="Proteomes" id="UP001303889"/>
    </source>
</evidence>
<dbReference type="EMBL" id="MU856242">
    <property type="protein sequence ID" value="KAK3897178.1"/>
    <property type="molecule type" value="Genomic_DNA"/>
</dbReference>
<evidence type="ECO:0000313" key="2">
    <source>
        <dbReference type="EMBL" id="KAK3897178.1"/>
    </source>
</evidence>
<gene>
    <name evidence="2" type="ORF">C8A05DRAFT_39274</name>
</gene>
<organism evidence="2 3">
    <name type="scientific">Staphylotrichum tortipilum</name>
    <dbReference type="NCBI Taxonomy" id="2831512"/>
    <lineage>
        <taxon>Eukaryota</taxon>
        <taxon>Fungi</taxon>
        <taxon>Dikarya</taxon>
        <taxon>Ascomycota</taxon>
        <taxon>Pezizomycotina</taxon>
        <taxon>Sordariomycetes</taxon>
        <taxon>Sordariomycetidae</taxon>
        <taxon>Sordariales</taxon>
        <taxon>Chaetomiaceae</taxon>
        <taxon>Staphylotrichum</taxon>
    </lineage>
</organism>
<feature type="compositionally biased region" description="Basic and acidic residues" evidence="1">
    <location>
        <begin position="428"/>
        <end position="437"/>
    </location>
</feature>
<comment type="caution">
    <text evidence="2">The sequence shown here is derived from an EMBL/GenBank/DDBJ whole genome shotgun (WGS) entry which is preliminary data.</text>
</comment>
<feature type="compositionally biased region" description="Acidic residues" evidence="1">
    <location>
        <begin position="418"/>
        <end position="427"/>
    </location>
</feature>
<reference evidence="2" key="2">
    <citation type="submission" date="2023-05" db="EMBL/GenBank/DDBJ databases">
        <authorList>
            <consortium name="Lawrence Berkeley National Laboratory"/>
            <person name="Steindorff A."/>
            <person name="Hensen N."/>
            <person name="Bonometti L."/>
            <person name="Westerberg I."/>
            <person name="Brannstrom I.O."/>
            <person name="Guillou S."/>
            <person name="Cros-Aarteil S."/>
            <person name="Calhoun S."/>
            <person name="Haridas S."/>
            <person name="Kuo A."/>
            <person name="Mondo S."/>
            <person name="Pangilinan J."/>
            <person name="Riley R."/>
            <person name="Labutti K."/>
            <person name="Andreopoulos B."/>
            <person name="Lipzen A."/>
            <person name="Chen C."/>
            <person name="Yanf M."/>
            <person name="Daum C."/>
            <person name="Ng V."/>
            <person name="Clum A."/>
            <person name="Ohm R."/>
            <person name="Martin F."/>
            <person name="Silar P."/>
            <person name="Natvig D."/>
            <person name="Lalanne C."/>
            <person name="Gautier V."/>
            <person name="Ament-Velasquez S.L."/>
            <person name="Kruys A."/>
            <person name="Hutchinson M.I."/>
            <person name="Powell A.J."/>
            <person name="Barry K."/>
            <person name="Miller A.N."/>
            <person name="Grigoriev I.V."/>
            <person name="Debuchy R."/>
            <person name="Gladieux P."/>
            <person name="Thoren M.H."/>
            <person name="Johannesson H."/>
        </authorList>
    </citation>
    <scope>NUCLEOTIDE SEQUENCE</scope>
    <source>
        <strain evidence="2">CBS 103.79</strain>
    </source>
</reference>
<feature type="non-terminal residue" evidence="2">
    <location>
        <position position="509"/>
    </location>
</feature>
<proteinExistence type="predicted"/>
<feature type="region of interest" description="Disordered" evidence="1">
    <location>
        <begin position="310"/>
        <end position="339"/>
    </location>
</feature>
<feature type="region of interest" description="Disordered" evidence="1">
    <location>
        <begin position="386"/>
        <end position="509"/>
    </location>
</feature>
<reference evidence="2" key="1">
    <citation type="journal article" date="2023" name="Mol. Phylogenet. Evol.">
        <title>Genome-scale phylogeny and comparative genomics of the fungal order Sordariales.</title>
        <authorList>
            <person name="Hensen N."/>
            <person name="Bonometti L."/>
            <person name="Westerberg I."/>
            <person name="Brannstrom I.O."/>
            <person name="Guillou S."/>
            <person name="Cros-Aarteil S."/>
            <person name="Calhoun S."/>
            <person name="Haridas S."/>
            <person name="Kuo A."/>
            <person name="Mondo S."/>
            <person name="Pangilinan J."/>
            <person name="Riley R."/>
            <person name="LaButti K."/>
            <person name="Andreopoulos B."/>
            <person name="Lipzen A."/>
            <person name="Chen C."/>
            <person name="Yan M."/>
            <person name="Daum C."/>
            <person name="Ng V."/>
            <person name="Clum A."/>
            <person name="Steindorff A."/>
            <person name="Ohm R.A."/>
            <person name="Martin F."/>
            <person name="Silar P."/>
            <person name="Natvig D.O."/>
            <person name="Lalanne C."/>
            <person name="Gautier V."/>
            <person name="Ament-Velasquez S.L."/>
            <person name="Kruys A."/>
            <person name="Hutchinson M.I."/>
            <person name="Powell A.J."/>
            <person name="Barry K."/>
            <person name="Miller A.N."/>
            <person name="Grigoriev I.V."/>
            <person name="Debuchy R."/>
            <person name="Gladieux P."/>
            <person name="Hiltunen Thoren M."/>
            <person name="Johannesson H."/>
        </authorList>
    </citation>
    <scope>NUCLEOTIDE SEQUENCE</scope>
    <source>
        <strain evidence="2">CBS 103.79</strain>
    </source>
</reference>
<name>A0AAN6MBW0_9PEZI</name>